<keyword evidence="4" id="KW-1133">Transmembrane helix</keyword>
<dbReference type="InterPro" id="IPR036595">
    <property type="entry name" value="A-macroglobulin_rcpt-bd_sf"/>
</dbReference>
<proteinExistence type="predicted"/>
<dbReference type="Gene3D" id="2.60.40.1930">
    <property type="match status" value="1"/>
</dbReference>
<reference evidence="7" key="1">
    <citation type="submission" date="2019-08" db="EMBL/GenBank/DDBJ databases">
        <title>Limnoglobus roseus gen. nov., sp. nov., a novel freshwater planctomycete with a giant genome from the family Gemmataceae.</title>
        <authorList>
            <person name="Kulichevskaya I.S."/>
            <person name="Naumoff D.G."/>
            <person name="Miroshnikov K."/>
            <person name="Ivanova A."/>
            <person name="Philippov D.A."/>
            <person name="Hakobyan A."/>
            <person name="Rijpstra I.C."/>
            <person name="Sinninghe Damste J.S."/>
            <person name="Liesack W."/>
            <person name="Dedysh S.N."/>
        </authorList>
    </citation>
    <scope>NUCLEOTIDE SEQUENCE [LARGE SCALE GENOMIC DNA]</scope>
    <source>
        <strain evidence="7">PX52</strain>
    </source>
</reference>
<evidence type="ECO:0000256" key="3">
    <source>
        <dbReference type="SAM" id="MobiDB-lite"/>
    </source>
</evidence>
<evidence type="ECO:0000313" key="6">
    <source>
        <dbReference type="EMBL" id="QEL16016.1"/>
    </source>
</evidence>
<dbReference type="Pfam" id="PF00207">
    <property type="entry name" value="A2M"/>
    <property type="match status" value="1"/>
</dbReference>
<dbReference type="InterPro" id="IPR008930">
    <property type="entry name" value="Terpenoid_cyclase/PrenylTrfase"/>
</dbReference>
<dbReference type="Pfam" id="PF13490">
    <property type="entry name" value="zf-HC2"/>
    <property type="match status" value="1"/>
</dbReference>
<evidence type="ECO:0000256" key="2">
    <source>
        <dbReference type="ARBA" id="ARBA00022966"/>
    </source>
</evidence>
<dbReference type="InterPro" id="IPR047565">
    <property type="entry name" value="Alpha-macroglob_thiol-ester_cl"/>
</dbReference>
<dbReference type="PANTHER" id="PTHR11412">
    <property type="entry name" value="MACROGLOBULIN / COMPLEMENT"/>
    <property type="match status" value="1"/>
</dbReference>
<dbReference type="InterPro" id="IPR050473">
    <property type="entry name" value="A2M/Complement_sys"/>
</dbReference>
<feature type="transmembrane region" description="Helical" evidence="4">
    <location>
        <begin position="919"/>
        <end position="937"/>
    </location>
</feature>
<feature type="transmembrane region" description="Helical" evidence="4">
    <location>
        <begin position="949"/>
        <end position="967"/>
    </location>
</feature>
<keyword evidence="2" id="KW-0882">Thioester bond</keyword>
<feature type="compositionally biased region" description="Pro residues" evidence="3">
    <location>
        <begin position="983"/>
        <end position="993"/>
    </location>
</feature>
<organism evidence="6 7">
    <name type="scientific">Limnoglobus roseus</name>
    <dbReference type="NCBI Taxonomy" id="2598579"/>
    <lineage>
        <taxon>Bacteria</taxon>
        <taxon>Pseudomonadati</taxon>
        <taxon>Planctomycetota</taxon>
        <taxon>Planctomycetia</taxon>
        <taxon>Gemmatales</taxon>
        <taxon>Gemmataceae</taxon>
        <taxon>Limnoglobus</taxon>
    </lineage>
</organism>
<dbReference type="InterPro" id="IPR041916">
    <property type="entry name" value="Anti_sigma_zinc_sf"/>
</dbReference>
<dbReference type="CDD" id="cd02891">
    <property type="entry name" value="A2M_like"/>
    <property type="match status" value="1"/>
</dbReference>
<dbReference type="GO" id="GO:0004866">
    <property type="term" value="F:endopeptidase inhibitor activity"/>
    <property type="evidence" value="ECO:0007669"/>
    <property type="project" value="InterPro"/>
</dbReference>
<dbReference type="RefSeq" id="WP_149110783.1">
    <property type="nucleotide sequence ID" value="NZ_CP042425.1"/>
</dbReference>
<dbReference type="InterPro" id="IPR001599">
    <property type="entry name" value="Macroglobln_a2"/>
</dbReference>
<dbReference type="EMBL" id="CP042425">
    <property type="protein sequence ID" value="QEL16016.1"/>
    <property type="molecule type" value="Genomic_DNA"/>
</dbReference>
<dbReference type="Gene3D" id="1.50.10.20">
    <property type="match status" value="1"/>
</dbReference>
<keyword evidence="7" id="KW-1185">Reference proteome</keyword>
<feature type="domain" description="Alpha-2-macroglobulin" evidence="5">
    <location>
        <begin position="1102"/>
        <end position="1192"/>
    </location>
</feature>
<dbReference type="OrthoDB" id="97821at2"/>
<protein>
    <submittedName>
        <fullName evidence="6">Alpha-2-macroglobulin</fullName>
    </submittedName>
</protein>
<dbReference type="SMART" id="SM01419">
    <property type="entry name" value="Thiol-ester_cl"/>
    <property type="match status" value="1"/>
</dbReference>
<dbReference type="GO" id="GO:0005615">
    <property type="term" value="C:extracellular space"/>
    <property type="evidence" value="ECO:0007669"/>
    <property type="project" value="InterPro"/>
</dbReference>
<gene>
    <name evidence="6" type="ORF">PX52LOC_02954</name>
</gene>
<dbReference type="KEGG" id="lrs:PX52LOC_02954"/>
<evidence type="ECO:0000256" key="1">
    <source>
        <dbReference type="ARBA" id="ARBA00022729"/>
    </source>
</evidence>
<keyword evidence="1" id="KW-0732">Signal</keyword>
<dbReference type="Pfam" id="PF07678">
    <property type="entry name" value="TED_complement"/>
    <property type="match status" value="1"/>
</dbReference>
<dbReference type="SUPFAM" id="SSF48239">
    <property type="entry name" value="Terpenoid cyclases/Protein prenyltransferases"/>
    <property type="match status" value="1"/>
</dbReference>
<name>A0A5C1ADD9_9BACT</name>
<dbReference type="Proteomes" id="UP000324974">
    <property type="component" value="Chromosome"/>
</dbReference>
<dbReference type="InterPro" id="IPR027383">
    <property type="entry name" value="Znf_put"/>
</dbReference>
<dbReference type="Gene3D" id="1.10.10.1320">
    <property type="entry name" value="Anti-sigma factor, zinc-finger domain"/>
    <property type="match status" value="1"/>
</dbReference>
<accession>A0A5C1ADD9</accession>
<evidence type="ECO:0000256" key="4">
    <source>
        <dbReference type="SAM" id="Phobius"/>
    </source>
</evidence>
<keyword evidence="4" id="KW-0472">Membrane</keyword>
<evidence type="ECO:0000313" key="7">
    <source>
        <dbReference type="Proteomes" id="UP000324974"/>
    </source>
</evidence>
<evidence type="ECO:0000259" key="5">
    <source>
        <dbReference type="SMART" id="SM01360"/>
    </source>
</evidence>
<dbReference type="InterPro" id="IPR011626">
    <property type="entry name" value="Alpha-macroglobulin_TED"/>
</dbReference>
<sequence>MSVTCEHCRGQMLDFLYGLLDPAEEAVVAAHVADCPVCTAARDEAAGMKGLFATAAKVPFPEVKFVIPADATPAAVRPKPSRRLQWAIAASLLVCSFGLMTPALRDYLAYREQSTAVAQATARVAEIEKDDATRRDAQDRLVEELNRKIAVTGESLQAKLKTWVSAEVRASAQPFRLTVTGPVAAVPGAMNEYTFDVKDAPTAKVTAIVRDSRGTVFHQETLKPGEAKWRLPTSLWAKFPAGAADIVLAVSATNAAGATAELAEPIQLLAPVFTTLVVTDKPLYRPGESVYFRSLTLNGTGLQPPARDLTIRFELRKPDGTTMENGVLTGTTQPVTVQGGHPKPVVGPDGSPVRGIASGVFALPETLPGGEYKLLAFEIPSGWASKDLPKGALPIATRAFTVAKYQPEVLQKTLEFDAKSYGPGDTVRAKLTVKNQGKPLANIPILVTVTPKVSGLKYPFTLKADGTADIEFKLPNGDLKNPTLTVNINDQNAESIVRPVPLATKKVSVEFFPEGGDLIEGVPNRVYVRATTSTGKPADIVGTITDGSRTICDVKTLTNADHPGANQGLGVFTLTPEAGKRYALKLLRPVGTEEPAITVPQLAAVGTGYLLPKAEADGVALSIPVGVIDANQPLKATVTAKSKRSLIVGVYTRGLVIGHQRLTADPGKPIEVVIAPPPVAIGGVTRVTVFEEPAANAGRTDLVPLAERLVFRRPTEKLNLSFTQDRAGPYSPGDRVTLAVKATNENDQPTAAILLAAVVNQSVLAMADDKAERLLPTHFLLAGELQRPEQLEHADFLLTHHPKAAETLDLLLGTQGWRRFAEADGRFRSTSVSDAEQKRFWIATGHLDPVGEARPDRVTANHHSAVDPIDAKLDHLEAEKRIAETERDRKSPEWAEQARRLAAARTTETNLVHRSGERLYYGLTGILILALLAAAVWNGRRRRFGVRETLVILAILSTVYFVLMPAYQTSRSRGDDDGAVTPLEPPPTVPRPTPDLREGEKPNPRAVARVMMAPSPSRTDIGPGSSRKAAVDVRPAQLQADHADRAARTFKEGGPSPQEEAAFNDRVKTALTRHSPFVVREYAHLPQKADVHDSTRTDFTETVLWHPVLVLPGDGRTTLGFHVSDAINAYRVLVAGHTLDGRLGATTGLIEVQKPLAVDVKLPPEISSSDRPLLPIVVSNGTAKNLDAKVNYWSDYLVADEGESTTSVPAAAGARVIAKVKPVGPGKARVRVSATGDGHADAVERTVTVVPDGFPVAGSANTELKGTAKATLVVPPNLIPGTLKVQLQVFTNSFADIESGLDGLLREPHGCFEQTSSSNYPNVLALQYLKNADLREGKFVERALGLLERGYGRLNSFEVRKQTGDGREGFEWFGAFPAHECLTAYGLVQFADMARVFPVEPQVMERTRNFLLSRRDGKGGFTRKADAHAFGDVPTAVADAYLTWALSAADPKADLSLEAKAVADEALKSGDPYRLALAANVSPTPELLRALADKQKPDGSLPGAETSITRSRGSDLVVETTALAALAWQTSKSPDVAVDLGNAVGFLVKSRQPGGTFGGTQATVLALKAIVAYNQANRRTAESGEIIVRVGGKEAGRLAFKSDDLRPTVLTFEDAEKLFPPGEHEVTLETTAVQSYPVSVTSAAFSRTFASAADAPLKLTTTLAEKDVAEGSTVRLNVQLQNLDAKDTGMAVAIIGLPAGLKLPPDFAQLKNLTAKPQTGEAAVSYWEQNGRELVLYWRGLGPKQIVDLSLDLIADIPGEFHGPASRAYLYYDAAAKHWLDPLTITIRPKK</sequence>
<dbReference type="Gene3D" id="2.60.40.690">
    <property type="entry name" value="Alpha-macroglobulin, receptor-binding domain"/>
    <property type="match status" value="1"/>
</dbReference>
<keyword evidence="4" id="KW-0812">Transmembrane</keyword>
<dbReference type="PANTHER" id="PTHR11412:SF136">
    <property type="entry name" value="CD109 ANTIGEN"/>
    <property type="match status" value="1"/>
</dbReference>
<feature type="region of interest" description="Disordered" evidence="3">
    <location>
        <begin position="970"/>
        <end position="1003"/>
    </location>
</feature>
<feature type="compositionally biased region" description="Basic and acidic residues" evidence="3">
    <location>
        <begin position="994"/>
        <end position="1003"/>
    </location>
</feature>
<dbReference type="SMART" id="SM01360">
    <property type="entry name" value="A2M"/>
    <property type="match status" value="1"/>
</dbReference>